<gene>
    <name evidence="3" type="ORF">MIND_01346500</name>
</gene>
<dbReference type="PANTHER" id="PTHR40465:SF1">
    <property type="entry name" value="DUF6534 DOMAIN-CONTAINING PROTEIN"/>
    <property type="match status" value="1"/>
</dbReference>
<name>A0A8H6RYM2_9AGAR</name>
<dbReference type="RefSeq" id="XP_037213458.1">
    <property type="nucleotide sequence ID" value="XM_037369902.1"/>
</dbReference>
<keyword evidence="1" id="KW-0812">Transmembrane</keyword>
<dbReference type="Pfam" id="PF20152">
    <property type="entry name" value="DUF6534"/>
    <property type="match status" value="1"/>
</dbReference>
<dbReference type="AlphaFoldDB" id="A0A8H6RYM2"/>
<evidence type="ECO:0000313" key="3">
    <source>
        <dbReference type="EMBL" id="KAF7289729.1"/>
    </source>
</evidence>
<feature type="transmembrane region" description="Helical" evidence="1">
    <location>
        <begin position="12"/>
        <end position="29"/>
    </location>
</feature>
<protein>
    <recommendedName>
        <fullName evidence="2">DUF6534 domain-containing protein</fullName>
    </recommendedName>
</protein>
<evidence type="ECO:0000259" key="2">
    <source>
        <dbReference type="Pfam" id="PF20152"/>
    </source>
</evidence>
<feature type="transmembrane region" description="Helical" evidence="1">
    <location>
        <begin position="191"/>
        <end position="211"/>
    </location>
</feature>
<dbReference type="InterPro" id="IPR045339">
    <property type="entry name" value="DUF6534"/>
</dbReference>
<comment type="caution">
    <text evidence="3">The sequence shown here is derived from an EMBL/GenBank/DDBJ whole genome shotgun (WGS) entry which is preliminary data.</text>
</comment>
<dbReference type="Proteomes" id="UP000636479">
    <property type="component" value="Unassembled WGS sequence"/>
</dbReference>
<evidence type="ECO:0000313" key="4">
    <source>
        <dbReference type="Proteomes" id="UP000636479"/>
    </source>
</evidence>
<keyword evidence="4" id="KW-1185">Reference proteome</keyword>
<dbReference type="PANTHER" id="PTHR40465">
    <property type="entry name" value="CHROMOSOME 1, WHOLE GENOME SHOTGUN SEQUENCE"/>
    <property type="match status" value="1"/>
</dbReference>
<evidence type="ECO:0000256" key="1">
    <source>
        <dbReference type="SAM" id="Phobius"/>
    </source>
</evidence>
<organism evidence="3 4">
    <name type="scientific">Mycena indigotica</name>
    <dbReference type="NCBI Taxonomy" id="2126181"/>
    <lineage>
        <taxon>Eukaryota</taxon>
        <taxon>Fungi</taxon>
        <taxon>Dikarya</taxon>
        <taxon>Basidiomycota</taxon>
        <taxon>Agaricomycotina</taxon>
        <taxon>Agaricomycetes</taxon>
        <taxon>Agaricomycetidae</taxon>
        <taxon>Agaricales</taxon>
        <taxon>Marasmiineae</taxon>
        <taxon>Mycenaceae</taxon>
        <taxon>Mycena</taxon>
    </lineage>
</organism>
<sequence>MSGPPPHLPSFNASSTIGALLVGTLFSVANDLLQVCIRCSLIKQQFVLFGVTTVQLYLYYGRFPDDKLGLKLLVGVVWLLEATHVACIGQVNYFYAVTNYGNPSSLFGRAPAALAVSVALGALITAIVQGFFAFRIWTLAPNVFFKLVPLVLWLSAFVYLVAAIADTVFAIEAVSIPAFIEQYGWLLLAPWVLNLFNDNVITLSLVVLLLMNRNRGLQKTTALVDKLVAWTIGINGDDYEYIQLLECGLCGWLCYQREPNNFIWVGIQVVKARLFANSLLASLNSRHTLRDLNSRDLHSVRGSTTGAHFQVSRPISTNRAGISSNYPASTHGQPLDIAMTKVTLQESDPDDVERAEYEHKR</sequence>
<dbReference type="EMBL" id="JACAZF010000016">
    <property type="protein sequence ID" value="KAF7289729.1"/>
    <property type="molecule type" value="Genomic_DNA"/>
</dbReference>
<feature type="transmembrane region" description="Helical" evidence="1">
    <location>
        <begin position="72"/>
        <end position="95"/>
    </location>
</feature>
<feature type="transmembrane region" description="Helical" evidence="1">
    <location>
        <begin position="150"/>
        <end position="171"/>
    </location>
</feature>
<feature type="domain" description="DUF6534" evidence="2">
    <location>
        <begin position="196"/>
        <end position="287"/>
    </location>
</feature>
<dbReference type="OrthoDB" id="2535105at2759"/>
<dbReference type="GeneID" id="59352418"/>
<reference evidence="3" key="1">
    <citation type="submission" date="2020-05" db="EMBL/GenBank/DDBJ databases">
        <title>Mycena genomes resolve the evolution of fungal bioluminescence.</title>
        <authorList>
            <person name="Tsai I.J."/>
        </authorList>
    </citation>
    <scope>NUCLEOTIDE SEQUENCE</scope>
    <source>
        <strain evidence="3">171206Taipei</strain>
    </source>
</reference>
<keyword evidence="1" id="KW-1133">Transmembrane helix</keyword>
<accession>A0A8H6RYM2</accession>
<feature type="transmembrane region" description="Helical" evidence="1">
    <location>
        <begin position="115"/>
        <end position="138"/>
    </location>
</feature>
<proteinExistence type="predicted"/>
<keyword evidence="1" id="KW-0472">Membrane</keyword>